<dbReference type="SUPFAM" id="SSF48592">
    <property type="entry name" value="GroEL equatorial domain-like"/>
    <property type="match status" value="1"/>
</dbReference>
<dbReference type="InterPro" id="IPR027413">
    <property type="entry name" value="GROEL-like_equatorial_sf"/>
</dbReference>
<dbReference type="OrthoDB" id="1723571at2759"/>
<dbReference type="InterPro" id="IPR001844">
    <property type="entry name" value="Cpn60/GroEL"/>
</dbReference>
<evidence type="ECO:0000256" key="1">
    <source>
        <dbReference type="ARBA" id="ARBA00006607"/>
    </source>
</evidence>
<keyword evidence="2" id="KW-0143">Chaperone</keyword>
<name>A0A7J7M0E3_9MAGN</name>
<evidence type="ECO:0000256" key="2">
    <source>
        <dbReference type="ARBA" id="ARBA00023186"/>
    </source>
</evidence>
<dbReference type="AlphaFoldDB" id="A0A7J7M0E3"/>
<evidence type="ECO:0000313" key="5">
    <source>
        <dbReference type="Proteomes" id="UP000541444"/>
    </source>
</evidence>
<dbReference type="SUPFAM" id="SSF52029">
    <property type="entry name" value="GroEL apical domain-like"/>
    <property type="match status" value="1"/>
</dbReference>
<evidence type="ECO:0000313" key="4">
    <source>
        <dbReference type="EMBL" id="KAF6148274.1"/>
    </source>
</evidence>
<dbReference type="GO" id="GO:0042026">
    <property type="term" value="P:protein refolding"/>
    <property type="evidence" value="ECO:0007669"/>
    <property type="project" value="InterPro"/>
</dbReference>
<organism evidence="4 5">
    <name type="scientific">Kingdonia uniflora</name>
    <dbReference type="NCBI Taxonomy" id="39325"/>
    <lineage>
        <taxon>Eukaryota</taxon>
        <taxon>Viridiplantae</taxon>
        <taxon>Streptophyta</taxon>
        <taxon>Embryophyta</taxon>
        <taxon>Tracheophyta</taxon>
        <taxon>Spermatophyta</taxon>
        <taxon>Magnoliopsida</taxon>
        <taxon>Ranunculales</taxon>
        <taxon>Circaeasteraceae</taxon>
        <taxon>Kingdonia</taxon>
    </lineage>
</organism>
<reference evidence="4 5" key="1">
    <citation type="journal article" date="2020" name="IScience">
        <title>Genome Sequencing of the Endangered Kingdonia uniflora (Circaeasteraceae, Ranunculales) Reveals Potential Mechanisms of Evolutionary Specialization.</title>
        <authorList>
            <person name="Sun Y."/>
            <person name="Deng T."/>
            <person name="Zhang A."/>
            <person name="Moore M.J."/>
            <person name="Landis J.B."/>
            <person name="Lin N."/>
            <person name="Zhang H."/>
            <person name="Zhang X."/>
            <person name="Huang J."/>
            <person name="Zhang X."/>
            <person name="Sun H."/>
            <person name="Wang H."/>
        </authorList>
    </citation>
    <scope>NUCLEOTIDE SEQUENCE [LARGE SCALE GENOMIC DNA]</scope>
    <source>
        <strain evidence="4">TB1705</strain>
        <tissue evidence="4">Leaf</tissue>
    </source>
</reference>
<dbReference type="PRINTS" id="PR00298">
    <property type="entry name" value="CHAPERONIN60"/>
</dbReference>
<dbReference type="Pfam" id="PF00118">
    <property type="entry name" value="Cpn60_TCP1"/>
    <property type="match status" value="1"/>
</dbReference>
<dbReference type="Gene3D" id="1.10.560.10">
    <property type="entry name" value="GroEL-like equatorial domain"/>
    <property type="match status" value="2"/>
</dbReference>
<accession>A0A7J7M0E3</accession>
<keyword evidence="5" id="KW-1185">Reference proteome</keyword>
<sequence length="482" mass="54013">MFPGRGQQHYHVKKLTNTSLSSFGSISSILFTGRRQNAASQRRCSSKVRAAKELYSNKDGSATKKLQIGVNKLSNLVGVTLGSKGRNVVLERKHGSPKIVNDGVTVAKEVELEDPVENIGTKLVRQAAANINDLDGDGITTSVVLGQGLIKEGVKVHVHDVLLKRLIMMWKVMVECHHNQCQVIEAAKNLDTIAFNEKLSDAHFEVIKKLELELPRWTSNFCGAPPVFIICNKWAQSMEDMISEEEAAQALRGFALSVRYFWEWHNTELRMRIMVDTKALERDELKMQKEWQKLLFVGKKITNAKDLIVVLQEPIRIAALKAHGFGERKSQYLDDIAILTGATVIREKAGLSLDKVEKEVLCHAAKVHKLKEKKLRAEDALNATKAVVEEGIAIGGDCTLLRLVAKVDAIKLTLDNDEQKVLLGRSRYCQKGFELSTEVDCQKCGDNRSVVMEMVYEYTSTHISIILVMLKNVLYINCNVKY</sequence>
<comment type="similarity">
    <text evidence="1 3">Belongs to the chaperonin (HSP60) family.</text>
</comment>
<dbReference type="PANTHER" id="PTHR45633">
    <property type="entry name" value="60 KDA HEAT SHOCK PROTEIN, MITOCHONDRIAL"/>
    <property type="match status" value="1"/>
</dbReference>
<dbReference type="Gene3D" id="3.30.260.10">
    <property type="entry name" value="TCP-1-like chaperonin intermediate domain"/>
    <property type="match status" value="2"/>
</dbReference>
<dbReference type="GO" id="GO:0005524">
    <property type="term" value="F:ATP binding"/>
    <property type="evidence" value="ECO:0007669"/>
    <property type="project" value="InterPro"/>
</dbReference>
<proteinExistence type="inferred from homology"/>
<dbReference type="Gene3D" id="3.50.7.10">
    <property type="entry name" value="GroEL"/>
    <property type="match status" value="1"/>
</dbReference>
<dbReference type="InterPro" id="IPR027409">
    <property type="entry name" value="GroEL-like_apical_dom_sf"/>
</dbReference>
<evidence type="ECO:0000256" key="3">
    <source>
        <dbReference type="RuleBase" id="RU000418"/>
    </source>
</evidence>
<comment type="caution">
    <text evidence="4">The sequence shown here is derived from an EMBL/GenBank/DDBJ whole genome shotgun (WGS) entry which is preliminary data.</text>
</comment>
<dbReference type="InterPro" id="IPR002423">
    <property type="entry name" value="Cpn60/GroEL/TCP-1"/>
</dbReference>
<dbReference type="InterPro" id="IPR027410">
    <property type="entry name" value="TCP-1-like_intermed_sf"/>
</dbReference>
<protein>
    <submittedName>
        <fullName evidence="4">Uncharacterized protein</fullName>
    </submittedName>
</protein>
<dbReference type="Proteomes" id="UP000541444">
    <property type="component" value="Unassembled WGS sequence"/>
</dbReference>
<gene>
    <name evidence="4" type="ORF">GIB67_012049</name>
</gene>
<dbReference type="EMBL" id="JACGCM010001854">
    <property type="protein sequence ID" value="KAF6148274.1"/>
    <property type="molecule type" value="Genomic_DNA"/>
</dbReference>
<dbReference type="GO" id="GO:0140662">
    <property type="term" value="F:ATP-dependent protein folding chaperone"/>
    <property type="evidence" value="ECO:0007669"/>
    <property type="project" value="InterPro"/>
</dbReference>